<evidence type="ECO:0000313" key="3">
    <source>
        <dbReference type="Proteomes" id="UP001583177"/>
    </source>
</evidence>
<evidence type="ECO:0000313" key="2">
    <source>
        <dbReference type="EMBL" id="KAL1869374.1"/>
    </source>
</evidence>
<dbReference type="EMBL" id="JAWRVE010000041">
    <property type="protein sequence ID" value="KAL1869374.1"/>
    <property type="molecule type" value="Genomic_DNA"/>
</dbReference>
<dbReference type="PANTHER" id="PTHR42760:SF45">
    <property type="entry name" value="SHORT CHAIN DEHYDROGENASE_REDUCTASE FAMILY PROTEIN, PUTATIVE (AFU_ORTHOLOGUE AFUA_3G09150)-RELATED"/>
    <property type="match status" value="1"/>
</dbReference>
<comment type="caution">
    <text evidence="2">The sequence shown here is derived from an EMBL/GenBank/DDBJ whole genome shotgun (WGS) entry which is preliminary data.</text>
</comment>
<dbReference type="PRINTS" id="PR00080">
    <property type="entry name" value="SDRFAMILY"/>
</dbReference>
<dbReference type="PRINTS" id="PR00081">
    <property type="entry name" value="GDHRDH"/>
</dbReference>
<dbReference type="Gene3D" id="3.40.50.720">
    <property type="entry name" value="NAD(P)-binding Rossmann-like Domain"/>
    <property type="match status" value="1"/>
</dbReference>
<reference evidence="2 3" key="1">
    <citation type="journal article" date="2024" name="IMA Fungus">
        <title>IMA Genome - F19 : A genome assembly and annotation guide to empower mycologists, including annotated draft genome sequences of Ceratocystis pirilliformis, Diaporthe australafricana, Fusarium ophioides, Paecilomyces lecythidis, and Sporothrix stenoceras.</title>
        <authorList>
            <person name="Aylward J."/>
            <person name="Wilson A.M."/>
            <person name="Visagie C.M."/>
            <person name="Spraker J."/>
            <person name="Barnes I."/>
            <person name="Buitendag C."/>
            <person name="Ceriani C."/>
            <person name="Del Mar Angel L."/>
            <person name="du Plessis D."/>
            <person name="Fuchs T."/>
            <person name="Gasser K."/>
            <person name="Kramer D."/>
            <person name="Li W."/>
            <person name="Munsamy K."/>
            <person name="Piso A."/>
            <person name="Price J.L."/>
            <person name="Sonnekus B."/>
            <person name="Thomas C."/>
            <person name="van der Nest A."/>
            <person name="van Dijk A."/>
            <person name="van Heerden A."/>
            <person name="van Vuuren N."/>
            <person name="Yilmaz N."/>
            <person name="Duong T.A."/>
            <person name="van der Merwe N.A."/>
            <person name="Wingfield M.J."/>
            <person name="Wingfield B.D."/>
        </authorList>
    </citation>
    <scope>NUCLEOTIDE SEQUENCE [LARGE SCALE GENOMIC DNA]</scope>
    <source>
        <strain evidence="2 3">CMW 18300</strain>
    </source>
</reference>
<dbReference type="InterPro" id="IPR036291">
    <property type="entry name" value="NAD(P)-bd_dom_sf"/>
</dbReference>
<protein>
    <submittedName>
        <fullName evidence="2">Uncharacterized protein</fullName>
    </submittedName>
</protein>
<keyword evidence="3" id="KW-1185">Reference proteome</keyword>
<dbReference type="Pfam" id="PF13561">
    <property type="entry name" value="adh_short_C2"/>
    <property type="match status" value="1"/>
</dbReference>
<accession>A0ABR3X177</accession>
<evidence type="ECO:0000256" key="1">
    <source>
        <dbReference type="ARBA" id="ARBA00006484"/>
    </source>
</evidence>
<name>A0ABR3X177_9PEZI</name>
<dbReference type="PANTHER" id="PTHR42760">
    <property type="entry name" value="SHORT-CHAIN DEHYDROGENASES/REDUCTASES FAMILY MEMBER"/>
    <property type="match status" value="1"/>
</dbReference>
<gene>
    <name evidence="2" type="ORF">Daus18300_005586</name>
</gene>
<dbReference type="InterPro" id="IPR002347">
    <property type="entry name" value="SDR_fam"/>
</dbReference>
<comment type="similarity">
    <text evidence="1">Belongs to the short-chain dehydrogenases/reductases (SDR) family.</text>
</comment>
<sequence length="194" mass="20663">MTSLKPFANKVIAVSGAASGIGFGIAQYLVDRGAILSLADVQHQALETAVAGITARDPENNILSTKVDVRKSQEVKEWISKTVERLRRLDGAANIAGVATKNNQWNAIGETDDDVWDFVIDTNLKGTIYAMREQLEVLQDGGSVVNASSVAGFRALPSVGCAPYVASKHGIIGASKAAAYEYGKRNIRVNCICP</sequence>
<dbReference type="SUPFAM" id="SSF51735">
    <property type="entry name" value="NAD(P)-binding Rossmann-fold domains"/>
    <property type="match status" value="1"/>
</dbReference>
<dbReference type="Proteomes" id="UP001583177">
    <property type="component" value="Unassembled WGS sequence"/>
</dbReference>
<proteinExistence type="inferred from homology"/>
<organism evidence="2 3">
    <name type="scientific">Diaporthe australafricana</name>
    <dbReference type="NCBI Taxonomy" id="127596"/>
    <lineage>
        <taxon>Eukaryota</taxon>
        <taxon>Fungi</taxon>
        <taxon>Dikarya</taxon>
        <taxon>Ascomycota</taxon>
        <taxon>Pezizomycotina</taxon>
        <taxon>Sordariomycetes</taxon>
        <taxon>Sordariomycetidae</taxon>
        <taxon>Diaporthales</taxon>
        <taxon>Diaporthaceae</taxon>
        <taxon>Diaporthe</taxon>
    </lineage>
</organism>